<evidence type="ECO:0000313" key="1">
    <source>
        <dbReference type="EMBL" id="WFU64948.1"/>
    </source>
</evidence>
<protein>
    <submittedName>
        <fullName evidence="1">Uncharacterized protein</fullName>
    </submittedName>
</protein>
<sequence>MANILELAQVDEKFMIQPNHLKRAAEICLDVTFLRGSCIVILPQPGLADVDARAQAR</sequence>
<dbReference type="EMBL" id="CP121646">
    <property type="protein sequence ID" value="WFU64948.1"/>
    <property type="molecule type" value="Genomic_DNA"/>
</dbReference>
<keyword evidence="2" id="KW-1185">Reference proteome</keyword>
<dbReference type="Proteomes" id="UP001221546">
    <property type="component" value="Chromosome"/>
</dbReference>
<name>A0ABY8JLN0_9BRAD</name>
<accession>A0ABY8JLN0</accession>
<proteinExistence type="predicted"/>
<evidence type="ECO:0000313" key="2">
    <source>
        <dbReference type="Proteomes" id="UP001221546"/>
    </source>
</evidence>
<dbReference type="RefSeq" id="WP_168857739.1">
    <property type="nucleotide sequence ID" value="NZ_CP121646.1"/>
</dbReference>
<reference evidence="1 2" key="1">
    <citation type="submission" date="2023-04" db="EMBL/GenBank/DDBJ databases">
        <title>Australian commercial rhizobial inoculants.</title>
        <authorList>
            <person name="Kohlmeier M.G."/>
            <person name="O'Hara G.W."/>
            <person name="Colombi E."/>
            <person name="Ramsay J.P."/>
            <person name="Terpolilli J."/>
        </authorList>
    </citation>
    <scope>NUCLEOTIDE SEQUENCE [LARGE SCALE GENOMIC DNA]</scope>
    <source>
        <strain evidence="1 2">CB627</strain>
    </source>
</reference>
<gene>
    <name evidence="1" type="ORF">QA636_05220</name>
</gene>
<organism evidence="1 2">
    <name type="scientific">Bradyrhizobium brasilense</name>
    <dbReference type="NCBI Taxonomy" id="1419277"/>
    <lineage>
        <taxon>Bacteria</taxon>
        <taxon>Pseudomonadati</taxon>
        <taxon>Pseudomonadota</taxon>
        <taxon>Alphaproteobacteria</taxon>
        <taxon>Hyphomicrobiales</taxon>
        <taxon>Nitrobacteraceae</taxon>
        <taxon>Bradyrhizobium</taxon>
    </lineage>
</organism>